<dbReference type="EMBL" id="JACHGK010000002">
    <property type="protein sequence ID" value="MBB6444217.1"/>
    <property type="molecule type" value="Genomic_DNA"/>
</dbReference>
<organism evidence="8 9">
    <name type="scientific">Bacillus benzoevorans</name>
    <dbReference type="NCBI Taxonomy" id="1456"/>
    <lineage>
        <taxon>Bacteria</taxon>
        <taxon>Bacillati</taxon>
        <taxon>Bacillota</taxon>
        <taxon>Bacilli</taxon>
        <taxon>Bacillales</taxon>
        <taxon>Bacillaceae</taxon>
        <taxon>Bacillus</taxon>
    </lineage>
</organism>
<keyword evidence="5" id="KW-0460">Magnesium</keyword>
<evidence type="ECO:0000256" key="4">
    <source>
        <dbReference type="ARBA" id="ARBA00022801"/>
    </source>
</evidence>
<dbReference type="CDD" id="cd03426">
    <property type="entry name" value="NUDIX_CoAse_Nudt7"/>
    <property type="match status" value="1"/>
</dbReference>
<evidence type="ECO:0000256" key="5">
    <source>
        <dbReference type="ARBA" id="ARBA00022842"/>
    </source>
</evidence>
<dbReference type="Gene3D" id="3.90.79.10">
    <property type="entry name" value="Nucleoside Triphosphate Pyrophosphohydrolase"/>
    <property type="match status" value="1"/>
</dbReference>
<evidence type="ECO:0000256" key="3">
    <source>
        <dbReference type="ARBA" id="ARBA00022723"/>
    </source>
</evidence>
<evidence type="ECO:0000313" key="8">
    <source>
        <dbReference type="EMBL" id="MBB6444217.1"/>
    </source>
</evidence>
<reference evidence="8 9" key="1">
    <citation type="submission" date="2020-08" db="EMBL/GenBank/DDBJ databases">
        <title>Genomic Encyclopedia of Type Strains, Phase IV (KMG-IV): sequencing the most valuable type-strain genomes for metagenomic binning, comparative biology and taxonomic classification.</title>
        <authorList>
            <person name="Goeker M."/>
        </authorList>
    </citation>
    <scope>NUCLEOTIDE SEQUENCE [LARGE SCALE GENOMIC DNA]</scope>
    <source>
        <strain evidence="8 9">DSM 5391</strain>
    </source>
</reference>
<dbReference type="PANTHER" id="PTHR12992:SF11">
    <property type="entry name" value="MITOCHONDRIAL COENZYME A DIPHOSPHATASE NUDT8"/>
    <property type="match status" value="1"/>
</dbReference>
<dbReference type="AlphaFoldDB" id="A0A7X0HNT4"/>
<dbReference type="PROSITE" id="PS51462">
    <property type="entry name" value="NUDIX"/>
    <property type="match status" value="1"/>
</dbReference>
<evidence type="ECO:0000256" key="6">
    <source>
        <dbReference type="ARBA" id="ARBA00023211"/>
    </source>
</evidence>
<dbReference type="RefSeq" id="WP_184523086.1">
    <property type="nucleotide sequence ID" value="NZ_JACHGK010000002.1"/>
</dbReference>
<dbReference type="SUPFAM" id="SSF55811">
    <property type="entry name" value="Nudix"/>
    <property type="match status" value="1"/>
</dbReference>
<protein>
    <submittedName>
        <fullName evidence="8">8-oxo-dGTP pyrophosphatase MutT (NUDIX family)</fullName>
    </submittedName>
</protein>
<name>A0A7X0HNT4_9BACI</name>
<feature type="domain" description="Nudix hydrolase" evidence="7">
    <location>
        <begin position="24"/>
        <end position="156"/>
    </location>
</feature>
<dbReference type="InterPro" id="IPR000086">
    <property type="entry name" value="NUDIX_hydrolase_dom"/>
</dbReference>
<dbReference type="GO" id="GO:0046872">
    <property type="term" value="F:metal ion binding"/>
    <property type="evidence" value="ECO:0007669"/>
    <property type="project" value="UniProtKB-KW"/>
</dbReference>
<evidence type="ECO:0000259" key="7">
    <source>
        <dbReference type="PROSITE" id="PS51462"/>
    </source>
</evidence>
<comment type="cofactor">
    <cofactor evidence="2">
        <name>Mg(2+)</name>
        <dbReference type="ChEBI" id="CHEBI:18420"/>
    </cofactor>
</comment>
<keyword evidence="3" id="KW-0479">Metal-binding</keyword>
<keyword evidence="9" id="KW-1185">Reference proteome</keyword>
<evidence type="ECO:0000256" key="2">
    <source>
        <dbReference type="ARBA" id="ARBA00001946"/>
    </source>
</evidence>
<proteinExistence type="predicted"/>
<dbReference type="Proteomes" id="UP000531594">
    <property type="component" value="Unassembled WGS sequence"/>
</dbReference>
<keyword evidence="4" id="KW-0378">Hydrolase</keyword>
<dbReference type="PANTHER" id="PTHR12992">
    <property type="entry name" value="NUDIX HYDROLASE"/>
    <property type="match status" value="1"/>
</dbReference>
<sequence>MNAAAIYKKLKDRKPSILGHEKLPKYAVLLPLVTIENETHVLFEVRAMSLRRQPGEICFPGGRMDKSDVDERQCAIRETTEELGIAEAEIEDIIPLDILHSPNGNLVYPFAGEISIFEQIKPNTSEVGEIFTVPLSFLLETKPEIHRVHLVVQPEEGFPYDLISGGENYQWQRRNVEQYFYQYNGKVIWGLTARILSHFIELLRSK</sequence>
<comment type="cofactor">
    <cofactor evidence="1">
        <name>Mn(2+)</name>
        <dbReference type="ChEBI" id="CHEBI:29035"/>
    </cofactor>
</comment>
<keyword evidence="6" id="KW-0464">Manganese</keyword>
<evidence type="ECO:0000256" key="1">
    <source>
        <dbReference type="ARBA" id="ARBA00001936"/>
    </source>
</evidence>
<dbReference type="GO" id="GO:0010945">
    <property type="term" value="F:coenzyme A diphosphatase activity"/>
    <property type="evidence" value="ECO:0007669"/>
    <property type="project" value="InterPro"/>
</dbReference>
<dbReference type="Pfam" id="PF00293">
    <property type="entry name" value="NUDIX"/>
    <property type="match status" value="1"/>
</dbReference>
<dbReference type="InterPro" id="IPR045121">
    <property type="entry name" value="CoAse"/>
</dbReference>
<comment type="caution">
    <text evidence="8">The sequence shown here is derived from an EMBL/GenBank/DDBJ whole genome shotgun (WGS) entry which is preliminary data.</text>
</comment>
<gene>
    <name evidence="8" type="ORF">HNR53_000825</name>
</gene>
<accession>A0A7X0HNT4</accession>
<evidence type="ECO:0000313" key="9">
    <source>
        <dbReference type="Proteomes" id="UP000531594"/>
    </source>
</evidence>
<dbReference type="InterPro" id="IPR015797">
    <property type="entry name" value="NUDIX_hydrolase-like_dom_sf"/>
</dbReference>